<dbReference type="EMBL" id="JAUHPV010000006">
    <property type="protein sequence ID" value="MDN4473473.1"/>
    <property type="molecule type" value="Genomic_DNA"/>
</dbReference>
<dbReference type="Proteomes" id="UP001172738">
    <property type="component" value="Unassembled WGS sequence"/>
</dbReference>
<protein>
    <recommendedName>
        <fullName evidence="1">PKD domain-containing protein</fullName>
    </recommendedName>
</protein>
<sequence>MYLGCPDDTTESLTTLQRTRTSATDPWSDWEVIDWVMCSPITPQTATIAQQVRTEWAQLKPGVPDLTIQPDQDWVYSTVPTIAFVDPTPVVIEEVLLGTPVRIRATPSTFTWNWGDGETTTTADPGKPYPDDTISHTYLYVDGAVDLTLQTTWAGSYSVNGGSWVDIDGTLTTTSNPVTLTVRSPHSALVDCDLNGTCLDG</sequence>
<proteinExistence type="predicted"/>
<accession>A0ABT8G2V8</accession>
<name>A0ABT8G2V8_9MICO</name>
<dbReference type="RefSeq" id="WP_301129052.1">
    <property type="nucleotide sequence ID" value="NZ_JAUHPV010000006.1"/>
</dbReference>
<evidence type="ECO:0000259" key="1">
    <source>
        <dbReference type="PROSITE" id="PS50093"/>
    </source>
</evidence>
<evidence type="ECO:0000313" key="2">
    <source>
        <dbReference type="EMBL" id="MDN4473473.1"/>
    </source>
</evidence>
<organism evidence="2 3">
    <name type="scientific">Demequina zhanjiangensis</name>
    <dbReference type="NCBI Taxonomy" id="3051659"/>
    <lineage>
        <taxon>Bacteria</taxon>
        <taxon>Bacillati</taxon>
        <taxon>Actinomycetota</taxon>
        <taxon>Actinomycetes</taxon>
        <taxon>Micrococcales</taxon>
        <taxon>Demequinaceae</taxon>
        <taxon>Demequina</taxon>
    </lineage>
</organism>
<reference evidence="2" key="1">
    <citation type="submission" date="2023-06" db="EMBL/GenBank/DDBJ databases">
        <title>SYSU T00b26.</title>
        <authorList>
            <person name="Gao L."/>
            <person name="Fang B.-Z."/>
            <person name="Li W.-J."/>
        </authorList>
    </citation>
    <scope>NUCLEOTIDE SEQUENCE</scope>
    <source>
        <strain evidence="2">SYSU T00b26</strain>
    </source>
</reference>
<dbReference type="InterPro" id="IPR000601">
    <property type="entry name" value="PKD_dom"/>
</dbReference>
<comment type="caution">
    <text evidence="2">The sequence shown here is derived from an EMBL/GenBank/DDBJ whole genome shotgun (WGS) entry which is preliminary data.</text>
</comment>
<evidence type="ECO:0000313" key="3">
    <source>
        <dbReference type="Proteomes" id="UP001172738"/>
    </source>
</evidence>
<dbReference type="PROSITE" id="PS50093">
    <property type="entry name" value="PKD"/>
    <property type="match status" value="1"/>
</dbReference>
<feature type="domain" description="PKD" evidence="1">
    <location>
        <begin position="106"/>
        <end position="138"/>
    </location>
</feature>
<gene>
    <name evidence="2" type="ORF">QQX04_10765</name>
</gene>
<keyword evidence="3" id="KW-1185">Reference proteome</keyword>